<proteinExistence type="predicted"/>
<dbReference type="Proteomes" id="UP000186817">
    <property type="component" value="Unassembled WGS sequence"/>
</dbReference>
<comment type="caution">
    <text evidence="2">The sequence shown here is derived from an EMBL/GenBank/DDBJ whole genome shotgun (WGS) entry which is preliminary data.</text>
</comment>
<sequence>MEETKYSRRIHQEWSRLTMMGKDYDKVPEQDPLERKDLERWSICHLEFMAKALDVEDVQESVEEQPSKQGSPTAQRETDFDREVPWPAAALGHFARAMAAEYALLRNADVSPRGNHELTPHARASDVDKQTATRKTIDDDFWFDAQRFPSFEELAAPEGGKGRHQCKDVGIKVNVLEIQEVDQIKETFTAIFVFIFSYIDPTLKDYFPEVKYIDAKNSVKKVQAQIKGIEKGKGRICMVDKDGHSLRIFRRDLLAVAIGDVKWDEHMKLDARNILVACG</sequence>
<feature type="region of interest" description="Disordered" evidence="1">
    <location>
        <begin position="57"/>
        <end position="80"/>
    </location>
</feature>
<gene>
    <name evidence="2" type="ORF">AK812_SmicGene12797</name>
</gene>
<reference evidence="2 3" key="1">
    <citation type="submission" date="2016-02" db="EMBL/GenBank/DDBJ databases">
        <title>Genome analysis of coral dinoflagellate symbionts highlights evolutionary adaptations to a symbiotic lifestyle.</title>
        <authorList>
            <person name="Aranda M."/>
            <person name="Li Y."/>
            <person name="Liew Y.J."/>
            <person name="Baumgarten S."/>
            <person name="Simakov O."/>
            <person name="Wilson M."/>
            <person name="Piel J."/>
            <person name="Ashoor H."/>
            <person name="Bougouffa S."/>
            <person name="Bajic V.B."/>
            <person name="Ryu T."/>
            <person name="Ravasi T."/>
            <person name="Bayer T."/>
            <person name="Micklem G."/>
            <person name="Kim H."/>
            <person name="Bhak J."/>
            <person name="Lajeunesse T.C."/>
            <person name="Voolstra C.R."/>
        </authorList>
    </citation>
    <scope>NUCLEOTIDE SEQUENCE [LARGE SCALE GENOMIC DNA]</scope>
    <source>
        <strain evidence="2 3">CCMP2467</strain>
    </source>
</reference>
<name>A0A1Q9E9U0_SYMMI</name>
<keyword evidence="3" id="KW-1185">Reference proteome</keyword>
<organism evidence="2 3">
    <name type="scientific">Symbiodinium microadriaticum</name>
    <name type="common">Dinoflagellate</name>
    <name type="synonym">Zooxanthella microadriatica</name>
    <dbReference type="NCBI Taxonomy" id="2951"/>
    <lineage>
        <taxon>Eukaryota</taxon>
        <taxon>Sar</taxon>
        <taxon>Alveolata</taxon>
        <taxon>Dinophyceae</taxon>
        <taxon>Suessiales</taxon>
        <taxon>Symbiodiniaceae</taxon>
        <taxon>Symbiodinium</taxon>
    </lineage>
</organism>
<accession>A0A1Q9E9U0</accession>
<protein>
    <submittedName>
        <fullName evidence="2">Uncharacterized protein</fullName>
    </submittedName>
</protein>
<evidence type="ECO:0000313" key="3">
    <source>
        <dbReference type="Proteomes" id="UP000186817"/>
    </source>
</evidence>
<evidence type="ECO:0000256" key="1">
    <source>
        <dbReference type="SAM" id="MobiDB-lite"/>
    </source>
</evidence>
<evidence type="ECO:0000313" key="2">
    <source>
        <dbReference type="EMBL" id="OLQ04183.1"/>
    </source>
</evidence>
<dbReference type="AlphaFoldDB" id="A0A1Q9E9U0"/>
<dbReference type="EMBL" id="LSRX01000217">
    <property type="protein sequence ID" value="OLQ04183.1"/>
    <property type="molecule type" value="Genomic_DNA"/>
</dbReference>
<dbReference type="OrthoDB" id="10306808at2759"/>